<dbReference type="Proteomes" id="UP001162162">
    <property type="component" value="Unassembled WGS sequence"/>
</dbReference>
<reference evidence="1" key="1">
    <citation type="journal article" date="2023" name="Insect Mol. Biol.">
        <title>Genome sequencing provides insights into the evolution of gene families encoding plant cell wall-degrading enzymes in longhorned beetles.</title>
        <authorList>
            <person name="Shin N.R."/>
            <person name="Okamura Y."/>
            <person name="Kirsch R."/>
            <person name="Pauchet Y."/>
        </authorList>
    </citation>
    <scope>NUCLEOTIDE SEQUENCE</scope>
    <source>
        <strain evidence="1">AMC_N1</strain>
    </source>
</reference>
<comment type="caution">
    <text evidence="1">The sequence shown here is derived from an EMBL/GenBank/DDBJ whole genome shotgun (WGS) entry which is preliminary data.</text>
</comment>
<evidence type="ECO:0000313" key="2">
    <source>
        <dbReference type="Proteomes" id="UP001162162"/>
    </source>
</evidence>
<protein>
    <submittedName>
        <fullName evidence="1">Uncharacterized protein</fullName>
    </submittedName>
</protein>
<dbReference type="EMBL" id="JAPWTK010000632">
    <property type="protein sequence ID" value="KAJ8937639.1"/>
    <property type="molecule type" value="Genomic_DNA"/>
</dbReference>
<gene>
    <name evidence="1" type="ORF">NQ318_002153</name>
</gene>
<name>A0AAV8XHU9_9CUCU</name>
<evidence type="ECO:0000313" key="1">
    <source>
        <dbReference type="EMBL" id="KAJ8937639.1"/>
    </source>
</evidence>
<organism evidence="1 2">
    <name type="scientific">Aromia moschata</name>
    <dbReference type="NCBI Taxonomy" id="1265417"/>
    <lineage>
        <taxon>Eukaryota</taxon>
        <taxon>Metazoa</taxon>
        <taxon>Ecdysozoa</taxon>
        <taxon>Arthropoda</taxon>
        <taxon>Hexapoda</taxon>
        <taxon>Insecta</taxon>
        <taxon>Pterygota</taxon>
        <taxon>Neoptera</taxon>
        <taxon>Endopterygota</taxon>
        <taxon>Coleoptera</taxon>
        <taxon>Polyphaga</taxon>
        <taxon>Cucujiformia</taxon>
        <taxon>Chrysomeloidea</taxon>
        <taxon>Cerambycidae</taxon>
        <taxon>Cerambycinae</taxon>
        <taxon>Callichromatini</taxon>
        <taxon>Aromia</taxon>
    </lineage>
</organism>
<keyword evidence="2" id="KW-1185">Reference proteome</keyword>
<accession>A0AAV8XHU9</accession>
<dbReference type="AlphaFoldDB" id="A0AAV8XHU9"/>
<sequence length="78" mass="8510">MAALKLFSADTLSSRHPAARCRTGANTNLLNARSIGFQLHEDGAVMSAHHAGVRLWKKIPHMFSMGSNLDFLPAKAKH</sequence>
<proteinExistence type="predicted"/>